<dbReference type="InterPro" id="IPR050793">
    <property type="entry name" value="CMP-NeuNAc_synthase"/>
</dbReference>
<dbReference type="GO" id="GO:0009103">
    <property type="term" value="P:lipopolysaccharide biosynthetic process"/>
    <property type="evidence" value="ECO:0007669"/>
    <property type="project" value="UniProtKB-UniRule"/>
</dbReference>
<dbReference type="RefSeq" id="WP_003015984.1">
    <property type="nucleotide sequence ID" value="NZ_CP010289.1"/>
</dbReference>
<feature type="binding site" evidence="12">
    <location>
        <position position="20"/>
    </location>
    <ligand>
        <name>substrate</name>
    </ligand>
</feature>
<evidence type="ECO:0000313" key="14">
    <source>
        <dbReference type="EMBL" id="NDS67821.1"/>
    </source>
</evidence>
<dbReference type="CDD" id="cd01630">
    <property type="entry name" value="HAD_KDO-like"/>
    <property type="match status" value="1"/>
</dbReference>
<feature type="binding site" evidence="12">
    <location>
        <position position="113"/>
    </location>
    <ligand>
        <name>Mg(2+)</name>
        <dbReference type="ChEBI" id="CHEBI:18420"/>
    </ligand>
</feature>
<dbReference type="InterPro" id="IPR006549">
    <property type="entry name" value="HAD-SF_hydro_IIIA"/>
</dbReference>
<dbReference type="FunFam" id="3.40.50.1000:FF:000029">
    <property type="entry name" value="3-deoxy-D-manno-octulosonate 8-phosphate phosphatase KdsC"/>
    <property type="match status" value="1"/>
</dbReference>
<dbReference type="GO" id="GO:0008781">
    <property type="term" value="F:N-acylneuraminate cytidylyltransferase activity"/>
    <property type="evidence" value="ECO:0007669"/>
    <property type="project" value="TreeGrafter"/>
</dbReference>
<name>A0A6B2JCG6_FRATU</name>
<evidence type="ECO:0000313" key="13">
    <source>
        <dbReference type="EMBL" id="NDR88468.1"/>
    </source>
</evidence>
<comment type="catalytic activity">
    <reaction evidence="1 11">
        <text>3-deoxy-alpha-D-manno-2-octulosonate-8-phosphate + H2O = 3-deoxy-alpha-D-manno-oct-2-ulosonate + phosphate</text>
        <dbReference type="Rhea" id="RHEA:11500"/>
        <dbReference type="ChEBI" id="CHEBI:15377"/>
        <dbReference type="ChEBI" id="CHEBI:43474"/>
        <dbReference type="ChEBI" id="CHEBI:85985"/>
        <dbReference type="ChEBI" id="CHEBI:85986"/>
        <dbReference type="EC" id="3.1.3.45"/>
    </reaction>
</comment>
<evidence type="ECO:0000256" key="9">
    <source>
        <dbReference type="ARBA" id="ARBA00022842"/>
    </source>
</evidence>
<evidence type="ECO:0000256" key="7">
    <source>
        <dbReference type="ARBA" id="ARBA00022723"/>
    </source>
</evidence>
<dbReference type="PANTHER" id="PTHR21485">
    <property type="entry name" value="HAD SUPERFAMILY MEMBERS CMAS AND KDSC"/>
    <property type="match status" value="1"/>
</dbReference>
<evidence type="ECO:0000256" key="3">
    <source>
        <dbReference type="ARBA" id="ARBA00005893"/>
    </source>
</evidence>
<keyword evidence="7 11" id="KW-0479">Metal-binding</keyword>
<reference evidence="14" key="2">
    <citation type="submission" date="2020-02" db="EMBL/GenBank/DDBJ databases">
        <title>Using affinity propagation clustering for identifying bacterial clades and subclades with whole-genome sequences of Francisella tularensis.</title>
        <authorList>
            <person name="Homeier-Bachmann T."/>
            <person name="Abdel-Glil M.Y."/>
            <person name="Hackbart A."/>
            <person name="Hotzel H."/>
            <person name="Tomaso H."/>
        </authorList>
    </citation>
    <scope>NUCLEOTIDE SEQUENCE</scope>
    <source>
        <strain evidence="14">15T0085</strain>
        <strain evidence="13">17T1429</strain>
    </source>
</reference>
<dbReference type="GO" id="GO:0046872">
    <property type="term" value="F:metal ion binding"/>
    <property type="evidence" value="ECO:0007669"/>
    <property type="project" value="UniProtKB-UniRule"/>
</dbReference>
<dbReference type="EMBL" id="JAAGJP010000006">
    <property type="protein sequence ID" value="NDS67821.1"/>
    <property type="molecule type" value="Genomic_DNA"/>
</dbReference>
<evidence type="ECO:0000256" key="10">
    <source>
        <dbReference type="ARBA" id="ARBA00031051"/>
    </source>
</evidence>
<comment type="cofactor">
    <cofactor evidence="2 11 12">
        <name>Mg(2+)</name>
        <dbReference type="ChEBI" id="CHEBI:18420"/>
    </cofactor>
</comment>
<comment type="subunit">
    <text evidence="4 11">Homotetramer.</text>
</comment>
<evidence type="ECO:0000256" key="2">
    <source>
        <dbReference type="ARBA" id="ARBA00001946"/>
    </source>
</evidence>
<protein>
    <recommendedName>
        <fullName evidence="6 11">3-deoxy-D-manno-octulosonate 8-phosphate phosphatase KdsC</fullName>
        <ecNumber evidence="5 11">3.1.3.45</ecNumber>
    </recommendedName>
    <alternativeName>
        <fullName evidence="10 11">KDO 8-P phosphatase</fullName>
    </alternativeName>
</protein>
<keyword evidence="9 11" id="KW-0460">Magnesium</keyword>
<dbReference type="SFLD" id="SFLDS00003">
    <property type="entry name" value="Haloacid_Dehalogenase"/>
    <property type="match status" value="1"/>
</dbReference>
<evidence type="ECO:0000256" key="12">
    <source>
        <dbReference type="PIRSR" id="PIRSR006118-2"/>
    </source>
</evidence>
<dbReference type="EC" id="3.1.3.45" evidence="5 11"/>
<evidence type="ECO:0000256" key="6">
    <source>
        <dbReference type="ARBA" id="ARBA00020092"/>
    </source>
</evidence>
<dbReference type="AlphaFoldDB" id="A0A6B2JCG6"/>
<dbReference type="Pfam" id="PF08282">
    <property type="entry name" value="Hydrolase_3"/>
    <property type="match status" value="1"/>
</dbReference>
<dbReference type="SUPFAM" id="SSF56784">
    <property type="entry name" value="HAD-like"/>
    <property type="match status" value="1"/>
</dbReference>
<evidence type="ECO:0000256" key="8">
    <source>
        <dbReference type="ARBA" id="ARBA00022801"/>
    </source>
</evidence>
<evidence type="ECO:0000256" key="11">
    <source>
        <dbReference type="PIRNR" id="PIRNR006118"/>
    </source>
</evidence>
<dbReference type="SFLD" id="SFLDG01138">
    <property type="entry name" value="C1.6.2:_Deoxy-d-mannose-octulo"/>
    <property type="match status" value="1"/>
</dbReference>
<dbReference type="KEGG" id="ftz:CH68_1139"/>
<evidence type="ECO:0000256" key="4">
    <source>
        <dbReference type="ARBA" id="ARBA00011881"/>
    </source>
</evidence>
<keyword evidence="8 11" id="KW-0378">Hydrolase</keyword>
<dbReference type="EMBL" id="JAAGKH010000008">
    <property type="protein sequence ID" value="NDR88468.1"/>
    <property type="molecule type" value="Genomic_DNA"/>
</dbReference>
<dbReference type="InterPro" id="IPR036412">
    <property type="entry name" value="HAD-like_sf"/>
</dbReference>
<sequence length="182" mass="20073">MKINHSRNSINIKLLILDVDGVLTDGKIIVTNDGDELKNFDVKDGLGIVLMQKLGIKVAIITGKQSKIVDDRFKNLGLDPEDILQGQKNKLKAYEFLKSKYKLNDSDIAYMGDDLPDIILMNKVAISAAPADAMAIAKDYADYVCKANGGAGAVREFCEYLIKQLNLYDNIVDDYIQSGGVR</sequence>
<feature type="binding site" evidence="12">
    <location>
        <position position="18"/>
    </location>
    <ligand>
        <name>Mg(2+)</name>
        <dbReference type="ChEBI" id="CHEBI:18420"/>
    </ligand>
</feature>
<dbReference type="InterPro" id="IPR010023">
    <property type="entry name" value="KdsC_fam"/>
</dbReference>
<evidence type="ECO:0000256" key="1">
    <source>
        <dbReference type="ARBA" id="ARBA00000898"/>
    </source>
</evidence>
<comment type="similarity">
    <text evidence="3 11">Belongs to the KdsC family.</text>
</comment>
<dbReference type="InterPro" id="IPR023214">
    <property type="entry name" value="HAD_sf"/>
</dbReference>
<dbReference type="OMA" id="NRVGYIS"/>
<dbReference type="PIRSF" id="PIRSF006118">
    <property type="entry name" value="KDO8-P_Ptase"/>
    <property type="match status" value="1"/>
</dbReference>
<keyword evidence="11" id="KW-0448">Lipopolysaccharide biosynthesis</keyword>
<organism evidence="14">
    <name type="scientific">Francisella tularensis subsp. holarctica</name>
    <dbReference type="NCBI Taxonomy" id="119857"/>
    <lineage>
        <taxon>Bacteria</taxon>
        <taxon>Pseudomonadati</taxon>
        <taxon>Pseudomonadota</taxon>
        <taxon>Gammaproteobacteria</taxon>
        <taxon>Thiotrichales</taxon>
        <taxon>Francisellaceae</taxon>
        <taxon>Francisella</taxon>
    </lineage>
</organism>
<dbReference type="NCBIfam" id="TIGR01670">
    <property type="entry name" value="KdsC-phosphatas"/>
    <property type="match status" value="1"/>
</dbReference>
<dbReference type="Gene3D" id="3.40.50.1000">
    <property type="entry name" value="HAD superfamily/HAD-like"/>
    <property type="match status" value="1"/>
</dbReference>
<dbReference type="GO" id="GO:0019143">
    <property type="term" value="F:3-deoxy-manno-octulosonate-8-phosphatase activity"/>
    <property type="evidence" value="ECO:0007669"/>
    <property type="project" value="UniProtKB-UniRule"/>
</dbReference>
<dbReference type="SFLD" id="SFLDG01136">
    <property type="entry name" value="C1.6:_Phosphoserine_Phosphatas"/>
    <property type="match status" value="1"/>
</dbReference>
<comment type="function">
    <text evidence="11">Catalyzes the hydrolysis of 3-deoxy-D-manno-octulosonate 8-phosphate (KDO 8-P) to 3-deoxy-D-manno-octulosonate (KDO) and inorganic phosphate.</text>
</comment>
<dbReference type="NCBIfam" id="TIGR01662">
    <property type="entry name" value="HAD-SF-IIIA"/>
    <property type="match status" value="1"/>
</dbReference>
<evidence type="ECO:0000256" key="5">
    <source>
        <dbReference type="ARBA" id="ARBA00013066"/>
    </source>
</evidence>
<gene>
    <name evidence="14" type="ORF">FWI86_01520</name>
    <name evidence="13" type="ORF">FWJ04_01815</name>
</gene>
<proteinExistence type="inferred from homology"/>
<dbReference type="PANTHER" id="PTHR21485:SF3">
    <property type="entry name" value="N-ACYLNEURAMINATE CYTIDYLYLTRANSFERASE"/>
    <property type="match status" value="1"/>
</dbReference>
<accession>A0A6B2JCG6</accession>
<comment type="caution">
    <text evidence="14">The sequence shown here is derived from an EMBL/GenBank/DDBJ whole genome shotgun (WGS) entry which is preliminary data.</text>
</comment>
<reference evidence="14" key="1">
    <citation type="submission" date="2019-08" db="EMBL/GenBank/DDBJ databases">
        <authorList>
            <person name="Busch A."/>
        </authorList>
    </citation>
    <scope>NUCLEOTIDE SEQUENCE</scope>
    <source>
        <strain evidence="14">15T0085</strain>
        <strain evidence="13">17T1429</strain>
    </source>
</reference>